<evidence type="ECO:0000313" key="1">
    <source>
        <dbReference type="EMBL" id="QHU30476.1"/>
    </source>
</evidence>
<dbReference type="EMBL" id="MN740509">
    <property type="protein sequence ID" value="QHU30476.1"/>
    <property type="molecule type" value="Genomic_DNA"/>
</dbReference>
<protein>
    <submittedName>
        <fullName evidence="1">Uncharacterized protein</fullName>
    </submittedName>
</protein>
<organism evidence="1">
    <name type="scientific">viral metagenome</name>
    <dbReference type="NCBI Taxonomy" id="1070528"/>
    <lineage>
        <taxon>unclassified sequences</taxon>
        <taxon>metagenomes</taxon>
        <taxon>organismal metagenomes</taxon>
    </lineage>
</organism>
<name>A0A6C0LHM2_9ZZZZ</name>
<accession>A0A6C0LHM2</accession>
<sequence length="123" mass="13909">MNILILFISFILVLMIVICNKKNTFSGGSVLGRELLKAVDKVEVLVSNLRKPNNNTVRMSDILSHAINTAKKVRKNKHITRCSKINAIDTIIKNVTKAKPMNKVEEHTKRAVIRDLEDIQDCL</sequence>
<proteinExistence type="predicted"/>
<dbReference type="AlphaFoldDB" id="A0A6C0LHM2"/>
<reference evidence="1" key="1">
    <citation type="journal article" date="2020" name="Nature">
        <title>Giant virus diversity and host interactions through global metagenomics.</title>
        <authorList>
            <person name="Schulz F."/>
            <person name="Roux S."/>
            <person name="Paez-Espino D."/>
            <person name="Jungbluth S."/>
            <person name="Walsh D.A."/>
            <person name="Denef V.J."/>
            <person name="McMahon K.D."/>
            <person name="Konstantinidis K.T."/>
            <person name="Eloe-Fadrosh E.A."/>
            <person name="Kyrpides N.C."/>
            <person name="Woyke T."/>
        </authorList>
    </citation>
    <scope>NUCLEOTIDE SEQUENCE</scope>
    <source>
        <strain evidence="1">GVMAG-M-3300027833-19</strain>
    </source>
</reference>